<dbReference type="PROSITE" id="PS00462">
    <property type="entry name" value="G_GLU_TRANSPEPTIDASE"/>
    <property type="match status" value="1"/>
</dbReference>
<evidence type="ECO:0000256" key="4">
    <source>
        <dbReference type="ARBA" id="ARBA00022679"/>
    </source>
</evidence>
<dbReference type="RefSeq" id="WP_408170390.1">
    <property type="nucleotide sequence ID" value="NZ_JAQQFR010000020.1"/>
</dbReference>
<evidence type="ECO:0000313" key="13">
    <source>
        <dbReference type="Proteomes" id="UP001629214"/>
    </source>
</evidence>
<feature type="region of interest" description="Disordered" evidence="10">
    <location>
        <begin position="378"/>
        <end position="401"/>
    </location>
</feature>
<dbReference type="PRINTS" id="PR01210">
    <property type="entry name" value="GGTRANSPTASE"/>
</dbReference>
<keyword evidence="9" id="KW-0317">Glutathione biosynthesis</keyword>
<evidence type="ECO:0000256" key="3">
    <source>
        <dbReference type="ARBA" id="ARBA00009381"/>
    </source>
</evidence>
<dbReference type="InterPro" id="IPR043138">
    <property type="entry name" value="GGT_lsub"/>
</dbReference>
<feature type="signal peptide" evidence="11">
    <location>
        <begin position="1"/>
        <end position="29"/>
    </location>
</feature>
<evidence type="ECO:0000256" key="10">
    <source>
        <dbReference type="SAM" id="MobiDB-lite"/>
    </source>
</evidence>
<dbReference type="InterPro" id="IPR029055">
    <property type="entry name" value="Ntn_hydrolases_N"/>
</dbReference>
<comment type="catalytic activity">
    <reaction evidence="8 9">
        <text>an N-terminal (5-L-glutamyl)-[peptide] + an alpha-amino acid = 5-L-glutamyl amino acid + an N-terminal L-alpha-aminoacyl-[peptide]</text>
        <dbReference type="Rhea" id="RHEA:23904"/>
        <dbReference type="Rhea" id="RHEA-COMP:9780"/>
        <dbReference type="Rhea" id="RHEA-COMP:9795"/>
        <dbReference type="ChEBI" id="CHEBI:77644"/>
        <dbReference type="ChEBI" id="CHEBI:78597"/>
        <dbReference type="ChEBI" id="CHEBI:78599"/>
        <dbReference type="ChEBI" id="CHEBI:78608"/>
        <dbReference type="EC" id="2.3.2.2"/>
    </reaction>
</comment>
<dbReference type="NCBIfam" id="TIGR00066">
    <property type="entry name" value="g_glut_trans"/>
    <property type="match status" value="1"/>
</dbReference>
<comment type="caution">
    <text evidence="12">The sequence shown here is derived from an EMBL/GenBank/DDBJ whole genome shotgun (WGS) entry which is preliminary data.</text>
</comment>
<evidence type="ECO:0000256" key="8">
    <source>
        <dbReference type="ARBA" id="ARBA00047417"/>
    </source>
</evidence>
<dbReference type="Proteomes" id="UP001629214">
    <property type="component" value="Unassembled WGS sequence"/>
</dbReference>
<dbReference type="EC" id="3.4.19.13" evidence="9"/>
<keyword evidence="5 9" id="KW-0378">Hydrolase</keyword>
<dbReference type="PANTHER" id="PTHR43199">
    <property type="entry name" value="GLUTATHIONE HYDROLASE"/>
    <property type="match status" value="1"/>
</dbReference>
<evidence type="ECO:0000256" key="1">
    <source>
        <dbReference type="ARBA" id="ARBA00001049"/>
    </source>
</evidence>
<dbReference type="EC" id="2.3.2.2" evidence="9"/>
<dbReference type="InterPro" id="IPR043137">
    <property type="entry name" value="GGT_ssub_C"/>
</dbReference>
<comment type="catalytic activity">
    <reaction evidence="2 9">
        <text>glutathione + H2O = L-cysteinylglycine + L-glutamate</text>
        <dbReference type="Rhea" id="RHEA:28807"/>
        <dbReference type="ChEBI" id="CHEBI:15377"/>
        <dbReference type="ChEBI" id="CHEBI:29985"/>
        <dbReference type="ChEBI" id="CHEBI:57925"/>
        <dbReference type="ChEBI" id="CHEBI:61694"/>
        <dbReference type="EC" id="3.4.19.13"/>
    </reaction>
</comment>
<dbReference type="Gene3D" id="3.60.20.40">
    <property type="match status" value="1"/>
</dbReference>
<reference evidence="12 13" key="1">
    <citation type="journal article" date="2024" name="Chem. Sci.">
        <title>Discovery of megapolipeptins by genome mining of a Burkholderiales bacteria collection.</title>
        <authorList>
            <person name="Paulo B.S."/>
            <person name="Recchia M.J.J."/>
            <person name="Lee S."/>
            <person name="Fergusson C.H."/>
            <person name="Romanowski S.B."/>
            <person name="Hernandez A."/>
            <person name="Krull N."/>
            <person name="Liu D.Y."/>
            <person name="Cavanagh H."/>
            <person name="Bos A."/>
            <person name="Gray C.A."/>
            <person name="Murphy B.T."/>
            <person name="Linington R.G."/>
            <person name="Eustaquio A.S."/>
        </authorList>
    </citation>
    <scope>NUCLEOTIDE SEQUENCE [LARGE SCALE GENOMIC DNA]</scope>
    <source>
        <strain evidence="12 13">RL21-008-BIB-B</strain>
    </source>
</reference>
<evidence type="ECO:0000256" key="9">
    <source>
        <dbReference type="RuleBase" id="RU368036"/>
    </source>
</evidence>
<dbReference type="SUPFAM" id="SSF56235">
    <property type="entry name" value="N-terminal nucleophile aminohydrolases (Ntn hydrolases)"/>
    <property type="match status" value="1"/>
</dbReference>
<organism evidence="12 13">
    <name type="scientific">Herbaspirillum rhizosphaerae</name>
    <dbReference type="NCBI Taxonomy" id="346179"/>
    <lineage>
        <taxon>Bacteria</taxon>
        <taxon>Pseudomonadati</taxon>
        <taxon>Pseudomonadota</taxon>
        <taxon>Betaproteobacteria</taxon>
        <taxon>Burkholderiales</taxon>
        <taxon>Oxalobacteraceae</taxon>
        <taxon>Herbaspirillum</taxon>
    </lineage>
</organism>
<name>A0ABW8ZGW4_9BURK</name>
<accession>A0ABW8ZGW4</accession>
<comment type="pathway">
    <text evidence="9">Sulfur metabolism; glutathione metabolism.</text>
</comment>
<feature type="chain" id="PRO_5046599359" description="Glutathione hydrolase proenzyme" evidence="11">
    <location>
        <begin position="30"/>
        <end position="590"/>
    </location>
</feature>
<evidence type="ECO:0000256" key="6">
    <source>
        <dbReference type="ARBA" id="ARBA00023145"/>
    </source>
</evidence>
<comment type="similarity">
    <text evidence="3 9">Belongs to the gamma-glutamyltransferase family.</text>
</comment>
<dbReference type="InterPro" id="IPR055262">
    <property type="entry name" value="GGT_CS"/>
</dbReference>
<keyword evidence="7 9" id="KW-0012">Acyltransferase</keyword>
<evidence type="ECO:0000313" key="12">
    <source>
        <dbReference type="EMBL" id="MFL9881189.1"/>
    </source>
</evidence>
<evidence type="ECO:0000256" key="5">
    <source>
        <dbReference type="ARBA" id="ARBA00022801"/>
    </source>
</evidence>
<protein>
    <recommendedName>
        <fullName evidence="9">Glutathione hydrolase proenzyme</fullName>
        <ecNumber evidence="9">2.3.2.2</ecNumber>
        <ecNumber evidence="9">3.4.19.13</ecNumber>
    </recommendedName>
    <component>
        <recommendedName>
            <fullName evidence="9">Glutathione hydrolase large chain</fullName>
        </recommendedName>
    </component>
    <component>
        <recommendedName>
            <fullName evidence="9">Glutathione hydrolase small chain</fullName>
        </recommendedName>
    </component>
</protein>
<keyword evidence="4 9" id="KW-0808">Transferase</keyword>
<dbReference type="EMBL" id="JAQQFR010000020">
    <property type="protein sequence ID" value="MFL9881189.1"/>
    <property type="molecule type" value="Genomic_DNA"/>
</dbReference>
<keyword evidence="13" id="KW-1185">Reference proteome</keyword>
<keyword evidence="6 9" id="KW-0865">Zymogen</keyword>
<dbReference type="InterPro" id="IPR051792">
    <property type="entry name" value="GGT_bact"/>
</dbReference>
<dbReference type="PANTHER" id="PTHR43199:SF1">
    <property type="entry name" value="GLUTATHIONE HYDROLASE PROENZYME"/>
    <property type="match status" value="1"/>
</dbReference>
<keyword evidence="11" id="KW-0732">Signal</keyword>
<evidence type="ECO:0000256" key="2">
    <source>
        <dbReference type="ARBA" id="ARBA00001089"/>
    </source>
</evidence>
<comment type="catalytic activity">
    <reaction evidence="1 9">
        <text>an S-substituted glutathione + H2O = an S-substituted L-cysteinylglycine + L-glutamate</text>
        <dbReference type="Rhea" id="RHEA:59468"/>
        <dbReference type="ChEBI" id="CHEBI:15377"/>
        <dbReference type="ChEBI" id="CHEBI:29985"/>
        <dbReference type="ChEBI" id="CHEBI:90779"/>
        <dbReference type="ChEBI" id="CHEBI:143103"/>
        <dbReference type="EC" id="3.4.19.13"/>
    </reaction>
</comment>
<comment type="subunit">
    <text evidence="9">This enzyme consists of two polypeptide chains, which are synthesized in precursor form from a single polypeptide.</text>
</comment>
<dbReference type="Gene3D" id="1.10.246.130">
    <property type="match status" value="1"/>
</dbReference>
<proteinExistence type="inferred from homology"/>
<dbReference type="Pfam" id="PF01019">
    <property type="entry name" value="G_glu_transpept"/>
    <property type="match status" value="1"/>
</dbReference>
<dbReference type="GO" id="GO:0103068">
    <property type="term" value="F:leukotriene C4 gamma-glutamyl transferase activity"/>
    <property type="evidence" value="ECO:0007669"/>
    <property type="project" value="UniProtKB-EC"/>
</dbReference>
<comment type="PTM">
    <text evidence="9">Cleaved by autocatalysis into a large and a small subunit.</text>
</comment>
<gene>
    <name evidence="12" type="primary">ggt</name>
    <name evidence="12" type="ORF">PQR63_22515</name>
</gene>
<dbReference type="InterPro" id="IPR000101">
    <property type="entry name" value="GGT_peptidase"/>
</dbReference>
<sequence>MRKINGLLKPATMALLPLCTSLAFLPAHAQTAAPATPAAAPVVKYDLTYDIISPVMAKNGMVASEQELATQVGLDILKRGGNAIDAGVAVGFALAVVLPNAGNIGGGGFMMIHDAKTGKNVALDFREMAPAKASRDMYLDDKGNVAPGRSLYTHLAIGVPGTVAGLTHALQKYGTMKLSDVIAPAVKLAEKGYPVSPSLALILAAERDHLGQWESSKAIFFKDGRPLEAGDKLVQKDLAKSLKLIAKKGPSVFYEGEIGKKIVAEMDKHNGLITAADLKNYKVVEREPVVGNYRGYQVMSMPPPSSGGIHIIQMMNILERYPLKQYGADSAQTIHLMAEAMKLAYADRAEYLGDPDFNKVPVKGLTSRAYADELAKKINPDRATPSSEIKPGKPQPYESDQTTHFSVADKQGNLVATTYTLNLNFGSGIVATGTGITLNNEMDDFSAKPGVPNAFGLVGGEANAIGPAKRPLSSMSPTFVLKDGKPFLVTGSPGGSRIITTTMQTILNVIEHDMNVAEATITPRIHHQWAPDQLRIEKGISADTIKILQDKGQKISVQPSMGRTQTIQIKDGAFYGYSDPRNPDGRTLGF</sequence>
<evidence type="ECO:0000256" key="7">
    <source>
        <dbReference type="ARBA" id="ARBA00023315"/>
    </source>
</evidence>
<evidence type="ECO:0000256" key="11">
    <source>
        <dbReference type="SAM" id="SignalP"/>
    </source>
</evidence>